<dbReference type="RefSeq" id="WP_100271429.1">
    <property type="nucleotide sequence ID" value="NZ_CP024450.1"/>
</dbReference>
<dbReference type="AlphaFoldDB" id="A0A2D2LYT3"/>
<gene>
    <name evidence="3" type="ORF">NP7_12570</name>
</gene>
<evidence type="ECO:0008006" key="5">
    <source>
        <dbReference type="Google" id="ProtNLM"/>
    </source>
</evidence>
<feature type="coiled-coil region" evidence="1">
    <location>
        <begin position="8"/>
        <end position="35"/>
    </location>
</feature>
<dbReference type="EMBL" id="CP024450">
    <property type="protein sequence ID" value="ATR80168.1"/>
    <property type="molecule type" value="Genomic_DNA"/>
</dbReference>
<protein>
    <recommendedName>
        <fullName evidence="5">Mobilization protein</fullName>
    </recommendedName>
</protein>
<evidence type="ECO:0000256" key="1">
    <source>
        <dbReference type="SAM" id="Coils"/>
    </source>
</evidence>
<evidence type="ECO:0000256" key="2">
    <source>
        <dbReference type="SAM" id="MobiDB-lite"/>
    </source>
</evidence>
<proteinExistence type="predicted"/>
<accession>A0A2D2LYT3</accession>
<keyword evidence="1" id="KW-0175">Coiled coil</keyword>
<organism evidence="3 4">
    <name type="scientific">Faucicola osloensis</name>
    <name type="common">Moraxella osloensis</name>
    <dbReference type="NCBI Taxonomy" id="34062"/>
    <lineage>
        <taxon>Bacteria</taxon>
        <taxon>Pseudomonadati</taxon>
        <taxon>Pseudomonadota</taxon>
        <taxon>Gammaproteobacteria</taxon>
        <taxon>Moraxellales</taxon>
        <taxon>Moraxellaceae</taxon>
        <taxon>Faucicola</taxon>
    </lineage>
</organism>
<evidence type="ECO:0000313" key="3">
    <source>
        <dbReference type="EMBL" id="ATR80168.1"/>
    </source>
</evidence>
<feature type="compositionally biased region" description="Polar residues" evidence="2">
    <location>
        <begin position="112"/>
        <end position="128"/>
    </location>
</feature>
<sequence>MSLFFDNESKEEQRLKELKRQLDLTFEKRNKAETRQKILLAAFISDALENNKLNGLREYVIDNFENYLKRESDKNLIQPIIKNLKKQNPKVNNNEVKIVDQVFQSEQPQQQSLGTTFHQSNQDNNYAN</sequence>
<evidence type="ECO:0000313" key="4">
    <source>
        <dbReference type="Proteomes" id="UP000229340"/>
    </source>
</evidence>
<feature type="region of interest" description="Disordered" evidence="2">
    <location>
        <begin position="109"/>
        <end position="128"/>
    </location>
</feature>
<reference evidence="4" key="1">
    <citation type="submission" date="2017-10" db="EMBL/GenBank/DDBJ databases">
        <title>Complete genome sequence of Moraxella osloensis NP7 isolated from human skin.</title>
        <authorList>
            <person name="Lee K."/>
            <person name="Lim J.Y."/>
            <person name="Hwang I."/>
        </authorList>
    </citation>
    <scope>NUCLEOTIDE SEQUENCE [LARGE SCALE GENOMIC DNA]</scope>
    <source>
        <strain evidence="4">NP7</strain>
        <plasmid evidence="4">pnp7-7</plasmid>
    </source>
</reference>
<name>A0A2D2LYT3_FAUOS</name>
<keyword evidence="3" id="KW-0614">Plasmid</keyword>
<geneLocation type="plasmid" evidence="4">
    <name>pnp7-7</name>
</geneLocation>
<dbReference type="Proteomes" id="UP000229340">
    <property type="component" value="Plasmid pNP7-7"/>
</dbReference>